<gene>
    <name evidence="3" type="primary">ibp1</name>
    <name evidence="3" type="ORF">LTR05_007862</name>
</gene>
<proteinExistence type="predicted"/>
<reference evidence="3 4" key="1">
    <citation type="submission" date="2023-08" db="EMBL/GenBank/DDBJ databases">
        <title>Black Yeasts Isolated from many extreme environments.</title>
        <authorList>
            <person name="Coleine C."/>
            <person name="Stajich J.E."/>
            <person name="Selbmann L."/>
        </authorList>
    </citation>
    <scope>NUCLEOTIDE SEQUENCE [LARGE SCALE GENOMIC DNA]</scope>
    <source>
        <strain evidence="3 4">CCFEE 5910</strain>
    </source>
</reference>
<keyword evidence="3" id="KW-0378">Hydrolase</keyword>
<evidence type="ECO:0000313" key="4">
    <source>
        <dbReference type="Proteomes" id="UP001309876"/>
    </source>
</evidence>
<sequence>MSSTKAASITLSSLKYIKPVDLANSLQDAETSSKVAIIDVRDNDHVGGNIRGSQWVPINQLDARMPELLRTNQDRDRVVFHCMLSQQRGPKAALAYARARAYQAEKEAKGQGKSSSTEEEKTNVEGNGKVYGQEVCVLEGGFGAWQSSYAEDETLTADYVEDLWE</sequence>
<feature type="region of interest" description="Disordered" evidence="1">
    <location>
        <begin position="106"/>
        <end position="126"/>
    </location>
</feature>
<feature type="domain" description="Rhodanese" evidence="2">
    <location>
        <begin position="31"/>
        <end position="154"/>
    </location>
</feature>
<evidence type="ECO:0000259" key="2">
    <source>
        <dbReference type="PROSITE" id="PS50206"/>
    </source>
</evidence>
<dbReference type="InterPro" id="IPR001763">
    <property type="entry name" value="Rhodanese-like_dom"/>
</dbReference>
<protein>
    <submittedName>
        <fullName evidence="3">Cdc25 phosphatase Ibp1</fullName>
        <ecNumber evidence="3">3.1.3.48</ecNumber>
    </submittedName>
</protein>
<dbReference type="EMBL" id="JAVRRJ010000009">
    <property type="protein sequence ID" value="KAK5081728.1"/>
    <property type="molecule type" value="Genomic_DNA"/>
</dbReference>
<dbReference type="AlphaFoldDB" id="A0AAN7Y4A1"/>
<dbReference type="PROSITE" id="PS50206">
    <property type="entry name" value="RHODANESE_3"/>
    <property type="match status" value="1"/>
</dbReference>
<evidence type="ECO:0000313" key="3">
    <source>
        <dbReference type="EMBL" id="KAK5081728.1"/>
    </source>
</evidence>
<dbReference type="Pfam" id="PF00581">
    <property type="entry name" value="Rhodanese"/>
    <property type="match status" value="1"/>
</dbReference>
<dbReference type="PANTHER" id="PTHR10828:SF38">
    <property type="entry name" value="ARSENICAL-RESISTANCE PROTEIN 2-RELATED"/>
    <property type="match status" value="1"/>
</dbReference>
<dbReference type="InterPro" id="IPR036873">
    <property type="entry name" value="Rhodanese-like_dom_sf"/>
</dbReference>
<dbReference type="SUPFAM" id="SSF52821">
    <property type="entry name" value="Rhodanese/Cell cycle control phosphatase"/>
    <property type="match status" value="1"/>
</dbReference>
<keyword evidence="4" id="KW-1185">Reference proteome</keyword>
<dbReference type="Proteomes" id="UP001309876">
    <property type="component" value="Unassembled WGS sequence"/>
</dbReference>
<dbReference type="GO" id="GO:0004725">
    <property type="term" value="F:protein tyrosine phosphatase activity"/>
    <property type="evidence" value="ECO:0007669"/>
    <property type="project" value="UniProtKB-EC"/>
</dbReference>
<comment type="caution">
    <text evidence="3">The sequence shown here is derived from an EMBL/GenBank/DDBJ whole genome shotgun (WGS) entry which is preliminary data.</text>
</comment>
<name>A0AAN7Y4A1_9EURO</name>
<dbReference type="Gene3D" id="3.40.250.10">
    <property type="entry name" value="Rhodanese-like domain"/>
    <property type="match status" value="1"/>
</dbReference>
<accession>A0AAN7Y4A1</accession>
<feature type="compositionally biased region" description="Basic and acidic residues" evidence="1">
    <location>
        <begin position="106"/>
        <end position="123"/>
    </location>
</feature>
<dbReference type="EC" id="3.1.3.48" evidence="3"/>
<dbReference type="PANTHER" id="PTHR10828">
    <property type="entry name" value="M-PHASE INDUCER PHOSPHATASE DUAL SPECIFICITY PHOSPHATASE CDC25"/>
    <property type="match status" value="1"/>
</dbReference>
<organism evidence="3 4">
    <name type="scientific">Lithohypha guttulata</name>
    <dbReference type="NCBI Taxonomy" id="1690604"/>
    <lineage>
        <taxon>Eukaryota</taxon>
        <taxon>Fungi</taxon>
        <taxon>Dikarya</taxon>
        <taxon>Ascomycota</taxon>
        <taxon>Pezizomycotina</taxon>
        <taxon>Eurotiomycetes</taxon>
        <taxon>Chaetothyriomycetidae</taxon>
        <taxon>Chaetothyriales</taxon>
        <taxon>Trichomeriaceae</taxon>
        <taxon>Lithohypha</taxon>
    </lineage>
</organism>
<dbReference type="GO" id="GO:0005634">
    <property type="term" value="C:nucleus"/>
    <property type="evidence" value="ECO:0007669"/>
    <property type="project" value="TreeGrafter"/>
</dbReference>
<dbReference type="SMART" id="SM00450">
    <property type="entry name" value="RHOD"/>
    <property type="match status" value="1"/>
</dbReference>
<dbReference type="GO" id="GO:0005737">
    <property type="term" value="C:cytoplasm"/>
    <property type="evidence" value="ECO:0007669"/>
    <property type="project" value="TreeGrafter"/>
</dbReference>
<evidence type="ECO:0000256" key="1">
    <source>
        <dbReference type="SAM" id="MobiDB-lite"/>
    </source>
</evidence>